<accession>A0A7L6AMC9</accession>
<evidence type="ECO:0000313" key="3">
    <source>
        <dbReference type="Proteomes" id="UP000510621"/>
    </source>
</evidence>
<sequence length="74" mass="7772">MKHPAMIFALLFSAAGNASADWFDFLIWAISSAIPGRGKITGLLAIHKGVVMLSASQKAVLTGAAQLTSIWIST</sequence>
<proteinExistence type="predicted"/>
<name>A0A7L6AMC9_9GAMM</name>
<reference evidence="2" key="1">
    <citation type="submission" date="2020-06" db="EMBL/GenBank/DDBJ databases">
        <title>Analysis procedures for assessing recovery of high quality, complete, closed genomes from Nanopore long read metagenome sequencing.</title>
        <authorList>
            <person name="Bessarab I."/>
            <person name="Arumugam K."/>
            <person name="Haryono M."/>
            <person name="Liu X."/>
            <person name="Roy S."/>
            <person name="Zuniga-Montanez R.E."/>
            <person name="Qiu G."/>
            <person name="Drautz-Moses D.I."/>
            <person name="Law Y.Y."/>
            <person name="Wuertz S."/>
            <person name="Lauro F.M."/>
            <person name="Huson D.H."/>
            <person name="Williams R.B."/>
        </authorList>
    </citation>
    <scope>NUCLEOTIDE SEQUENCE [LARGE SCALE GENOMIC DNA]</scope>
    <source>
        <strain evidence="2">SSD2</strain>
    </source>
</reference>
<dbReference type="AlphaFoldDB" id="A0A7L6AMC9"/>
<dbReference type="KEGG" id="this:HZT40_17385"/>
<evidence type="ECO:0000256" key="1">
    <source>
        <dbReference type="SAM" id="SignalP"/>
    </source>
</evidence>
<dbReference type="EMBL" id="CP059265">
    <property type="protein sequence ID" value="QLQ30267.1"/>
    <property type="molecule type" value="Genomic_DNA"/>
</dbReference>
<feature type="signal peptide" evidence="1">
    <location>
        <begin position="1"/>
        <end position="20"/>
    </location>
</feature>
<protein>
    <submittedName>
        <fullName evidence="2">Uncharacterized protein</fullName>
    </submittedName>
</protein>
<gene>
    <name evidence="2" type="ORF">HZT40_17385</name>
</gene>
<feature type="chain" id="PRO_5029563638" evidence="1">
    <location>
        <begin position="21"/>
        <end position="74"/>
    </location>
</feature>
<organism evidence="2 3">
    <name type="scientific">Candidatus Thiothrix singaporensis</name>
    <dbReference type="NCBI Taxonomy" id="2799669"/>
    <lineage>
        <taxon>Bacteria</taxon>
        <taxon>Pseudomonadati</taxon>
        <taxon>Pseudomonadota</taxon>
        <taxon>Gammaproteobacteria</taxon>
        <taxon>Thiotrichales</taxon>
        <taxon>Thiotrichaceae</taxon>
        <taxon>Thiothrix</taxon>
    </lineage>
</organism>
<evidence type="ECO:0000313" key="2">
    <source>
        <dbReference type="EMBL" id="QLQ30267.1"/>
    </source>
</evidence>
<keyword evidence="3" id="KW-1185">Reference proteome</keyword>
<dbReference type="Proteomes" id="UP000510621">
    <property type="component" value="Chromosome"/>
</dbReference>
<keyword evidence="1" id="KW-0732">Signal</keyword>